<organism evidence="3 4">
    <name type="scientific">Mycena alexandri</name>
    <dbReference type="NCBI Taxonomy" id="1745969"/>
    <lineage>
        <taxon>Eukaryota</taxon>
        <taxon>Fungi</taxon>
        <taxon>Dikarya</taxon>
        <taxon>Basidiomycota</taxon>
        <taxon>Agaricomycotina</taxon>
        <taxon>Agaricomycetes</taxon>
        <taxon>Agaricomycetidae</taxon>
        <taxon>Agaricales</taxon>
        <taxon>Marasmiineae</taxon>
        <taxon>Mycenaceae</taxon>
        <taxon>Mycena</taxon>
    </lineage>
</organism>
<dbReference type="EMBL" id="JARJCM010000025">
    <property type="protein sequence ID" value="KAJ7039882.1"/>
    <property type="molecule type" value="Genomic_DNA"/>
</dbReference>
<gene>
    <name evidence="3" type="ORF">C8F04DRAFT_281936</name>
</gene>
<evidence type="ECO:0000313" key="4">
    <source>
        <dbReference type="Proteomes" id="UP001218188"/>
    </source>
</evidence>
<keyword evidence="2" id="KW-0472">Membrane</keyword>
<feature type="compositionally biased region" description="Basic and acidic residues" evidence="1">
    <location>
        <begin position="397"/>
        <end position="406"/>
    </location>
</feature>
<dbReference type="Proteomes" id="UP001218188">
    <property type="component" value="Unassembled WGS sequence"/>
</dbReference>
<feature type="region of interest" description="Disordered" evidence="1">
    <location>
        <begin position="379"/>
        <end position="422"/>
    </location>
</feature>
<keyword evidence="4" id="KW-1185">Reference proteome</keyword>
<proteinExistence type="predicted"/>
<keyword evidence="2" id="KW-1133">Transmembrane helix</keyword>
<feature type="region of interest" description="Disordered" evidence="1">
    <location>
        <begin position="238"/>
        <end position="264"/>
    </location>
</feature>
<reference evidence="3" key="1">
    <citation type="submission" date="2023-03" db="EMBL/GenBank/DDBJ databases">
        <title>Massive genome expansion in bonnet fungi (Mycena s.s.) driven by repeated elements and novel gene families across ecological guilds.</title>
        <authorList>
            <consortium name="Lawrence Berkeley National Laboratory"/>
            <person name="Harder C.B."/>
            <person name="Miyauchi S."/>
            <person name="Viragh M."/>
            <person name="Kuo A."/>
            <person name="Thoen E."/>
            <person name="Andreopoulos B."/>
            <person name="Lu D."/>
            <person name="Skrede I."/>
            <person name="Drula E."/>
            <person name="Henrissat B."/>
            <person name="Morin E."/>
            <person name="Kohler A."/>
            <person name="Barry K."/>
            <person name="LaButti K."/>
            <person name="Morin E."/>
            <person name="Salamov A."/>
            <person name="Lipzen A."/>
            <person name="Mereny Z."/>
            <person name="Hegedus B."/>
            <person name="Baldrian P."/>
            <person name="Stursova M."/>
            <person name="Weitz H."/>
            <person name="Taylor A."/>
            <person name="Grigoriev I.V."/>
            <person name="Nagy L.G."/>
            <person name="Martin F."/>
            <person name="Kauserud H."/>
        </authorList>
    </citation>
    <scope>NUCLEOTIDE SEQUENCE</scope>
    <source>
        <strain evidence="3">CBHHK200</strain>
    </source>
</reference>
<protein>
    <submittedName>
        <fullName evidence="3">Uncharacterized protein</fullName>
    </submittedName>
</protein>
<evidence type="ECO:0000256" key="1">
    <source>
        <dbReference type="SAM" id="MobiDB-lite"/>
    </source>
</evidence>
<feature type="compositionally biased region" description="Low complexity" evidence="1">
    <location>
        <begin position="247"/>
        <end position="263"/>
    </location>
</feature>
<name>A0AAD6T9M7_9AGAR</name>
<keyword evidence="2" id="KW-0812">Transmembrane</keyword>
<sequence>MHIPQSRSSPVAGGLGVLTDSKRSNVAWISPLSSDIYPAGPMLAKWASDMVDLPSFKLCKASSTSDSRRDIGPSEPGGCGAPVWPAIIESAGVYQATVTMPEVLAAGGYYLQMEDRSENKMRSPVFTLSPDGATTSEPLAGVEPQAQAPFGPANSPVASPTYMVSPLYPGSPIATSAFSPPSALSQVLPAATFNPNPNVLSAKSAPSPAAFAVPLSAVAAIVLVASALLIKHRRKIAAQRARDSQRPSRASSYKSSASTGSGSEIDHALHVLSRHHGHSRDQKPRLDSFPYPAYAQWNPPAYGHTAPQRDPNPPADPAQRQHPCRDQRPRLPPIATTGSFMSTGSDPPTHAVLANYILPSPPLRTSASTPRCLLPAPQQLHLRDNAGRDNPLGSPPADRHRSERDLYAQVESKLSMYRPRRT</sequence>
<feature type="transmembrane region" description="Helical" evidence="2">
    <location>
        <begin position="209"/>
        <end position="230"/>
    </location>
</feature>
<evidence type="ECO:0000313" key="3">
    <source>
        <dbReference type="EMBL" id="KAJ7039882.1"/>
    </source>
</evidence>
<dbReference type="AlphaFoldDB" id="A0AAD6T9M7"/>
<comment type="caution">
    <text evidence="3">The sequence shown here is derived from an EMBL/GenBank/DDBJ whole genome shotgun (WGS) entry which is preliminary data.</text>
</comment>
<accession>A0AAD6T9M7</accession>
<feature type="region of interest" description="Disordered" evidence="1">
    <location>
        <begin position="297"/>
        <end position="344"/>
    </location>
</feature>
<evidence type="ECO:0000256" key="2">
    <source>
        <dbReference type="SAM" id="Phobius"/>
    </source>
</evidence>